<keyword evidence="3" id="KW-0862">Zinc</keyword>
<dbReference type="Gene3D" id="3.30.1330.130">
    <property type="match status" value="1"/>
</dbReference>
<dbReference type="Pfam" id="PF01258">
    <property type="entry name" value="zf-dskA_traR"/>
    <property type="match status" value="1"/>
</dbReference>
<gene>
    <name evidence="6" type="ORF">Cpap_3487</name>
</gene>
<accession>F1T976</accession>
<organism evidence="6 7">
    <name type="scientific">Ruminiclostridium papyrosolvens DSM 2782</name>
    <dbReference type="NCBI Taxonomy" id="588581"/>
    <lineage>
        <taxon>Bacteria</taxon>
        <taxon>Bacillati</taxon>
        <taxon>Bacillota</taxon>
        <taxon>Clostridia</taxon>
        <taxon>Eubacteriales</taxon>
        <taxon>Oscillospiraceae</taxon>
        <taxon>Ruminiclostridium</taxon>
    </lineage>
</organism>
<dbReference type="OrthoDB" id="9804309at2"/>
<dbReference type="EMBL" id="ACXX02000002">
    <property type="protein sequence ID" value="EGD49058.1"/>
    <property type="molecule type" value="Genomic_DNA"/>
</dbReference>
<dbReference type="InterPro" id="IPR000962">
    <property type="entry name" value="Znf_DskA_TraR"/>
</dbReference>
<dbReference type="STRING" id="588581.Cpap_3487"/>
<evidence type="ECO:0000256" key="3">
    <source>
        <dbReference type="ARBA" id="ARBA00022833"/>
    </source>
</evidence>
<comment type="caution">
    <text evidence="6">The sequence shown here is derived from an EMBL/GenBank/DDBJ whole genome shotgun (WGS) entry which is preliminary data.</text>
</comment>
<keyword evidence="7" id="KW-1185">Reference proteome</keyword>
<dbReference type="Proteomes" id="UP000003860">
    <property type="component" value="Unassembled WGS sequence"/>
</dbReference>
<dbReference type="eggNOG" id="COG2191">
    <property type="taxonomic scope" value="Bacteria"/>
</dbReference>
<dbReference type="SUPFAM" id="SSF143555">
    <property type="entry name" value="FwdE-like"/>
    <property type="match status" value="1"/>
</dbReference>
<dbReference type="AlphaFoldDB" id="F1T976"/>
<evidence type="ECO:0000313" key="6">
    <source>
        <dbReference type="EMBL" id="EGD49058.1"/>
    </source>
</evidence>
<proteinExistence type="predicted"/>
<evidence type="ECO:0000259" key="5">
    <source>
        <dbReference type="Pfam" id="PF02663"/>
    </source>
</evidence>
<dbReference type="PANTHER" id="PTHR39418:SF1">
    <property type="entry name" value="DEHYDROGENASE"/>
    <property type="match status" value="1"/>
</dbReference>
<evidence type="ECO:0000256" key="1">
    <source>
        <dbReference type="ARBA" id="ARBA00022723"/>
    </source>
</evidence>
<evidence type="ECO:0000313" key="7">
    <source>
        <dbReference type="Proteomes" id="UP000003860"/>
    </source>
</evidence>
<dbReference type="InterPro" id="IPR026328">
    <property type="entry name" value="FmdE"/>
</dbReference>
<dbReference type="PANTHER" id="PTHR39418">
    <property type="entry name" value="DEHYDROGENASE-RELATED"/>
    <property type="match status" value="1"/>
</dbReference>
<dbReference type="GO" id="GO:0008270">
    <property type="term" value="F:zinc ion binding"/>
    <property type="evidence" value="ECO:0007669"/>
    <property type="project" value="UniProtKB-KW"/>
</dbReference>
<feature type="domain" description="Formylmethanofuran dehydrogenase subunit E" evidence="5">
    <location>
        <begin position="14"/>
        <end position="105"/>
    </location>
</feature>
<keyword evidence="1" id="KW-0479">Metal-binding</keyword>
<feature type="domain" description="Zinc finger DksA/TraR C4-type" evidence="4">
    <location>
        <begin position="138"/>
        <end position="170"/>
    </location>
</feature>
<reference evidence="6" key="2">
    <citation type="submission" date="2011-01" db="EMBL/GenBank/DDBJ databases">
        <title>The Non-contiguous Finished genome of Clostridium papyrosolvens.</title>
        <authorList>
            <person name="Lucas S."/>
            <person name="Copeland A."/>
            <person name="Lapidus A."/>
            <person name="Cheng J.-F."/>
            <person name="Goodwin L."/>
            <person name="Pitluck S."/>
            <person name="Misra M."/>
            <person name="Chertkov O."/>
            <person name="Detter J.C."/>
            <person name="Han C."/>
            <person name="Tapia R."/>
            <person name="Land M."/>
            <person name="Hauser L."/>
            <person name="Kyrpides N."/>
            <person name="Ivanova N."/>
            <person name="Pagani I."/>
            <person name="Mouttaki H."/>
            <person name="He Z."/>
            <person name="Zhou J."/>
            <person name="Hemme C.L."/>
            <person name="Woyke T."/>
        </authorList>
    </citation>
    <scope>NUCLEOTIDE SEQUENCE [LARGE SCALE GENOMIC DNA]</scope>
    <source>
        <strain evidence="6">DSM 2782</strain>
    </source>
</reference>
<dbReference type="InterPro" id="IPR003814">
    <property type="entry name" value="FmdEsu_dom"/>
</dbReference>
<sequence>MINEEQFWEQCAKFHGHVCGGLTIGYKAALYAIKLLELTFSEDENVVCISENDACGVDAIQVILGCSVGKGNLLFHMRGKQAFSFIDRSSGKSVRLVLKDRPKGMTREESFDYMQGKLPEELFDITDVKVQIPERARIFHSINCECCGEATSENMIRVQEGKHLCLDCCSNYNRFDL</sequence>
<protein>
    <submittedName>
        <fullName evidence="6">Formylmethanofuran dehydrogenase subunit E region</fullName>
    </submittedName>
</protein>
<evidence type="ECO:0000259" key="4">
    <source>
        <dbReference type="Pfam" id="PF01258"/>
    </source>
</evidence>
<name>F1T976_9FIRM</name>
<evidence type="ECO:0000256" key="2">
    <source>
        <dbReference type="ARBA" id="ARBA00022771"/>
    </source>
</evidence>
<dbReference type="RefSeq" id="WP_004617149.1">
    <property type="nucleotide sequence ID" value="NZ_ACXX02000002.1"/>
</dbReference>
<keyword evidence="2" id="KW-0863">Zinc-finger</keyword>
<dbReference type="InterPro" id="IPR053194">
    <property type="entry name" value="tRNA_methyltr_O"/>
</dbReference>
<dbReference type="Pfam" id="PF02663">
    <property type="entry name" value="FmdE"/>
    <property type="match status" value="1"/>
</dbReference>
<reference evidence="6" key="1">
    <citation type="submission" date="2009-07" db="EMBL/GenBank/DDBJ databases">
        <authorList>
            <consortium name="US DOE Joint Genome Institute (JGI-PGF)"/>
            <person name="Lucas S."/>
            <person name="Copeland A."/>
            <person name="Lapidus A."/>
            <person name="Glavina del Rio T."/>
            <person name="Tice H."/>
            <person name="Bruce D."/>
            <person name="Goodwin L."/>
            <person name="Pitluck S."/>
            <person name="Larimer F."/>
            <person name="Land M.L."/>
            <person name="Mouttaki H."/>
            <person name="He Z."/>
            <person name="Zhou J."/>
            <person name="Hemme C.L."/>
        </authorList>
    </citation>
    <scope>NUCLEOTIDE SEQUENCE [LARGE SCALE GENOMIC DNA]</scope>
    <source>
        <strain evidence="6">DSM 2782</strain>
    </source>
</reference>
<dbReference type="PIRSF" id="PIRSF006578">
    <property type="entry name" value="FwdE"/>
    <property type="match status" value="1"/>
</dbReference>